<feature type="compositionally biased region" description="Basic and acidic residues" evidence="1">
    <location>
        <begin position="17"/>
        <end position="26"/>
    </location>
</feature>
<feature type="compositionally biased region" description="Low complexity" evidence="1">
    <location>
        <begin position="42"/>
        <end position="55"/>
    </location>
</feature>
<feature type="compositionally biased region" description="Basic and acidic residues" evidence="1">
    <location>
        <begin position="353"/>
        <end position="371"/>
    </location>
</feature>
<feature type="region of interest" description="Disordered" evidence="1">
    <location>
        <begin position="496"/>
        <end position="529"/>
    </location>
</feature>
<feature type="compositionally biased region" description="Low complexity" evidence="1">
    <location>
        <begin position="275"/>
        <end position="302"/>
    </location>
</feature>
<dbReference type="PANTHER" id="PTHR42051">
    <property type="entry name" value="MEIOTICALLY UP-REGULATED PROTEIN PB1A10.08"/>
    <property type="match status" value="1"/>
</dbReference>
<evidence type="ECO:0000256" key="1">
    <source>
        <dbReference type="SAM" id="MobiDB-lite"/>
    </source>
</evidence>
<dbReference type="EMBL" id="JAVRRJ010000004">
    <property type="protein sequence ID" value="KAK5085904.1"/>
    <property type="molecule type" value="Genomic_DNA"/>
</dbReference>
<dbReference type="AlphaFoldDB" id="A0AAN7Y6F5"/>
<feature type="compositionally biased region" description="Basic and acidic residues" evidence="1">
    <location>
        <begin position="501"/>
        <end position="512"/>
    </location>
</feature>
<protein>
    <submittedName>
        <fullName evidence="2">Uncharacterized protein</fullName>
    </submittedName>
</protein>
<gene>
    <name evidence="2" type="ORF">LTR05_005193</name>
</gene>
<evidence type="ECO:0000313" key="2">
    <source>
        <dbReference type="EMBL" id="KAK5085904.1"/>
    </source>
</evidence>
<reference evidence="2 3" key="1">
    <citation type="submission" date="2023-08" db="EMBL/GenBank/DDBJ databases">
        <title>Black Yeasts Isolated from many extreme environments.</title>
        <authorList>
            <person name="Coleine C."/>
            <person name="Stajich J.E."/>
            <person name="Selbmann L."/>
        </authorList>
    </citation>
    <scope>NUCLEOTIDE SEQUENCE [LARGE SCALE GENOMIC DNA]</scope>
    <source>
        <strain evidence="2 3">CCFEE 5910</strain>
    </source>
</reference>
<name>A0AAN7Y6F5_9EURO</name>
<dbReference type="Proteomes" id="UP001309876">
    <property type="component" value="Unassembled WGS sequence"/>
</dbReference>
<dbReference type="PANTHER" id="PTHR42051:SF1">
    <property type="entry name" value="MEIOTICALLY UP-REGULATED PROTEIN PB1A10.08"/>
    <property type="match status" value="1"/>
</dbReference>
<feature type="compositionally biased region" description="Basic residues" evidence="1">
    <location>
        <begin position="372"/>
        <end position="381"/>
    </location>
</feature>
<feature type="region of interest" description="Disordered" evidence="1">
    <location>
        <begin position="1"/>
        <end position="125"/>
    </location>
</feature>
<feature type="region of interest" description="Disordered" evidence="1">
    <location>
        <begin position="314"/>
        <end position="395"/>
    </location>
</feature>
<organism evidence="2 3">
    <name type="scientific">Lithohypha guttulata</name>
    <dbReference type="NCBI Taxonomy" id="1690604"/>
    <lineage>
        <taxon>Eukaryota</taxon>
        <taxon>Fungi</taxon>
        <taxon>Dikarya</taxon>
        <taxon>Ascomycota</taxon>
        <taxon>Pezizomycotina</taxon>
        <taxon>Eurotiomycetes</taxon>
        <taxon>Chaetothyriomycetidae</taxon>
        <taxon>Chaetothyriales</taxon>
        <taxon>Trichomeriaceae</taxon>
        <taxon>Lithohypha</taxon>
    </lineage>
</organism>
<feature type="region of interest" description="Disordered" evidence="1">
    <location>
        <begin position="189"/>
        <end position="302"/>
    </location>
</feature>
<accession>A0AAN7Y6F5</accession>
<dbReference type="InterPro" id="IPR034443">
    <property type="entry name" value="PB1A10.08"/>
</dbReference>
<sequence length="540" mass="59454">MMILPRSYVQAIPRRTRSMEFSEKTSHKTTRSPSGSTRTKSPRSPSLFSSRDSSPAKSVSHGVRIKVQKPSPSPASDHENVPQRPPPTPLSEKVLPRRRHILSSTAIPIRRKPRGRPSQRLPKGDHVANFSTLIMGDVKPHSTGSLPKSASNSNLEVLFGNMDELLEEGQMYVGSEGFDSSVLSTRSLSDDSVMSFPSPDNLVSDDCHSQHSDASTSVPERRLRQIALSEDCSDDHPLALPSKVDDPVDYPEAPVSPPARSPLARDRSTKKPRTSLRSGLSASLKALKSAAQSVSNRSSSDAATVHAPTLFDFHPALTDDRRPPPSLDEPGPELRRYLNPPPLDSAAQLNTWQDHRHSNFDKPPSRTEPRRRSPRGKKTRGGRSPSPPGTNPRIHDLPAVVQLADCLPPSVRTEHASSPPIWLTQDGTPVNKSTAIPLLYDPNANEGKGEPAGLRHREPRENRDFLRVFVCEMQMRRNGKLSDDLGVGRARLWLPPANNDRNPEPAAKRDGDEVAVAEPGRVQQKKSAKERMICLNMDDL</sequence>
<evidence type="ECO:0000313" key="3">
    <source>
        <dbReference type="Proteomes" id="UP001309876"/>
    </source>
</evidence>
<proteinExistence type="predicted"/>
<keyword evidence="3" id="KW-1185">Reference proteome</keyword>
<comment type="caution">
    <text evidence="2">The sequence shown here is derived from an EMBL/GenBank/DDBJ whole genome shotgun (WGS) entry which is preliminary data.</text>
</comment>